<keyword evidence="9 11" id="KW-1133">Transmembrane helix</keyword>
<keyword evidence="15" id="KW-1185">Reference proteome</keyword>
<gene>
    <name evidence="14" type="primary">modB</name>
    <name evidence="14" type="ORF">A8L45_23030</name>
</gene>
<feature type="transmembrane region" description="Helical" evidence="11">
    <location>
        <begin position="48"/>
        <end position="69"/>
    </location>
</feature>
<keyword evidence="7 12" id="KW-0997">Cell inner membrane</keyword>
<keyword evidence="5" id="KW-1003">Cell membrane</keyword>
<evidence type="ECO:0000256" key="10">
    <source>
        <dbReference type="ARBA" id="ARBA00023136"/>
    </source>
</evidence>
<dbReference type="PANTHER" id="PTHR30183">
    <property type="entry name" value="MOLYBDENUM TRANSPORT SYSTEM PERMEASE PROTEIN MODB"/>
    <property type="match status" value="1"/>
</dbReference>
<dbReference type="PANTHER" id="PTHR30183:SF3">
    <property type="entry name" value="MOLYBDENUM TRANSPORT SYSTEM PERMEASE PROTEIN MODB"/>
    <property type="match status" value="1"/>
</dbReference>
<dbReference type="GO" id="GO:0005886">
    <property type="term" value="C:plasma membrane"/>
    <property type="evidence" value="ECO:0007669"/>
    <property type="project" value="UniProtKB-SubCell"/>
</dbReference>
<dbReference type="RefSeq" id="WP_068905685.1">
    <property type="nucleotide sequence ID" value="NZ_JBHUIF010000028.1"/>
</dbReference>
<dbReference type="PROSITE" id="PS50928">
    <property type="entry name" value="ABC_TM1"/>
    <property type="match status" value="1"/>
</dbReference>
<dbReference type="NCBIfam" id="NF006939">
    <property type="entry name" value="PRK09421.1"/>
    <property type="match status" value="1"/>
</dbReference>
<feature type="transmembrane region" description="Helical" evidence="11">
    <location>
        <begin position="12"/>
        <end position="36"/>
    </location>
</feature>
<feature type="domain" description="ABC transmembrane type-1" evidence="13">
    <location>
        <begin position="10"/>
        <end position="218"/>
    </location>
</feature>
<dbReference type="Gene3D" id="1.10.3720.10">
    <property type="entry name" value="MetI-like"/>
    <property type="match status" value="1"/>
</dbReference>
<proteinExistence type="inferred from homology"/>
<protein>
    <recommendedName>
        <fullName evidence="12">Molybdenum transport system permease</fullName>
    </recommendedName>
</protein>
<comment type="subcellular location">
    <subcellularLocation>
        <location evidence="2 12">Cell inner membrane</location>
        <topology evidence="2 12">Multi-pass membrane protein</topology>
    </subcellularLocation>
    <subcellularLocation>
        <location evidence="11">Cell membrane</location>
        <topology evidence="11">Multi-pass membrane protein</topology>
    </subcellularLocation>
</comment>
<evidence type="ECO:0000256" key="9">
    <source>
        <dbReference type="ARBA" id="ARBA00022989"/>
    </source>
</evidence>
<dbReference type="CDD" id="cd06261">
    <property type="entry name" value="TM_PBP2"/>
    <property type="match status" value="1"/>
</dbReference>
<dbReference type="Pfam" id="PF00528">
    <property type="entry name" value="BPD_transp_1"/>
    <property type="match status" value="1"/>
</dbReference>
<keyword evidence="8 11" id="KW-0812">Transmembrane</keyword>
<evidence type="ECO:0000256" key="5">
    <source>
        <dbReference type="ARBA" id="ARBA00022475"/>
    </source>
</evidence>
<dbReference type="GO" id="GO:0015098">
    <property type="term" value="F:molybdate ion transmembrane transporter activity"/>
    <property type="evidence" value="ECO:0007669"/>
    <property type="project" value="UniProtKB-UniRule"/>
</dbReference>
<comment type="function">
    <text evidence="1 12">Part of the binding-protein-dependent transport system for molybdenum; probably responsible for the translocation of the substrate across the membrane.</text>
</comment>
<accession>A0A1C3E683</accession>
<evidence type="ECO:0000256" key="6">
    <source>
        <dbReference type="ARBA" id="ARBA00022505"/>
    </source>
</evidence>
<evidence type="ECO:0000256" key="12">
    <source>
        <dbReference type="RuleBase" id="RU365097"/>
    </source>
</evidence>
<evidence type="ECO:0000256" key="8">
    <source>
        <dbReference type="ARBA" id="ARBA00022692"/>
    </source>
</evidence>
<dbReference type="NCBIfam" id="TIGR02141">
    <property type="entry name" value="modB_ABC"/>
    <property type="match status" value="1"/>
</dbReference>
<sequence>MLSEYEIAALLLSLKVSSVAVLASLPLGILCAWVLARCDFYGKAVFDGIVHLPLVLPPVVVGYLLLVAMGRQGPVGQLLFDWFGISFSFSWRGAALASAVVSFPLMVRAIRQAIEGIDVRLEQAARTLGSHRLRVFITITLPLSLPGIISGMIIAFARSLGEFGSTITFVSNIPGETRTIPLAMYSFIETPGAEHEAMRLCIISIVIALLSLVASQYLTAKAQKRMATSC</sequence>
<reference evidence="14 15" key="1">
    <citation type="submission" date="2016-05" db="EMBL/GenBank/DDBJ databases">
        <title>Genomic Taxonomy of the Vibrionaceae.</title>
        <authorList>
            <person name="Gomez-Gil B."/>
            <person name="Enciso-Ibarra J."/>
        </authorList>
    </citation>
    <scope>NUCLEOTIDE SEQUENCE [LARGE SCALE GENOMIC DNA]</scope>
    <source>
        <strain evidence="14 15">CAIM 1920</strain>
    </source>
</reference>
<keyword evidence="6 12" id="KW-0500">Molybdenum</keyword>
<evidence type="ECO:0000256" key="2">
    <source>
        <dbReference type="ARBA" id="ARBA00004429"/>
    </source>
</evidence>
<feature type="transmembrane region" description="Helical" evidence="11">
    <location>
        <begin position="89"/>
        <end position="107"/>
    </location>
</feature>
<dbReference type="SUPFAM" id="SSF161098">
    <property type="entry name" value="MetI-like"/>
    <property type="match status" value="1"/>
</dbReference>
<dbReference type="FunFam" id="1.10.3720.10:FF:000018">
    <property type="entry name" value="Molybdenum transport system permease"/>
    <property type="match status" value="1"/>
</dbReference>
<keyword evidence="10 11" id="KW-0472">Membrane</keyword>
<keyword evidence="4 11" id="KW-0813">Transport</keyword>
<evidence type="ECO:0000256" key="3">
    <source>
        <dbReference type="ARBA" id="ARBA00007069"/>
    </source>
</evidence>
<dbReference type="STRING" id="1080227.A8L45_23030"/>
<dbReference type="Proteomes" id="UP000094936">
    <property type="component" value="Unassembled WGS sequence"/>
</dbReference>
<evidence type="ECO:0000256" key="7">
    <source>
        <dbReference type="ARBA" id="ARBA00022519"/>
    </source>
</evidence>
<evidence type="ECO:0000313" key="15">
    <source>
        <dbReference type="Proteomes" id="UP000094936"/>
    </source>
</evidence>
<evidence type="ECO:0000259" key="13">
    <source>
        <dbReference type="PROSITE" id="PS50928"/>
    </source>
</evidence>
<dbReference type="OrthoDB" id="9774448at2"/>
<dbReference type="AlphaFoldDB" id="A0A1C3E683"/>
<feature type="transmembrane region" description="Helical" evidence="11">
    <location>
        <begin position="197"/>
        <end position="218"/>
    </location>
</feature>
<comment type="caution">
    <text evidence="14">The sequence shown here is derived from an EMBL/GenBank/DDBJ whole genome shotgun (WGS) entry which is preliminary data.</text>
</comment>
<evidence type="ECO:0000256" key="11">
    <source>
        <dbReference type="RuleBase" id="RU363032"/>
    </source>
</evidence>
<dbReference type="InterPro" id="IPR035906">
    <property type="entry name" value="MetI-like_sf"/>
</dbReference>
<comment type="similarity">
    <text evidence="3 12">Belongs to the binding-protein-dependent transport system permease family. CysTW subfamily.</text>
</comment>
<dbReference type="InterPro" id="IPR011867">
    <property type="entry name" value="ModB_ABC"/>
</dbReference>
<evidence type="ECO:0000256" key="4">
    <source>
        <dbReference type="ARBA" id="ARBA00022448"/>
    </source>
</evidence>
<organism evidence="14 15">
    <name type="scientific">Veronia pacifica</name>
    <dbReference type="NCBI Taxonomy" id="1080227"/>
    <lineage>
        <taxon>Bacteria</taxon>
        <taxon>Pseudomonadati</taxon>
        <taxon>Pseudomonadota</taxon>
        <taxon>Gammaproteobacteria</taxon>
        <taxon>Vibrionales</taxon>
        <taxon>Vibrionaceae</taxon>
        <taxon>Veronia</taxon>
    </lineage>
</organism>
<feature type="transmembrane region" description="Helical" evidence="11">
    <location>
        <begin position="135"/>
        <end position="157"/>
    </location>
</feature>
<evidence type="ECO:0000313" key="14">
    <source>
        <dbReference type="EMBL" id="ODA28748.1"/>
    </source>
</evidence>
<dbReference type="EMBL" id="LYBM01000087">
    <property type="protein sequence ID" value="ODA28748.1"/>
    <property type="molecule type" value="Genomic_DNA"/>
</dbReference>
<dbReference type="InterPro" id="IPR000515">
    <property type="entry name" value="MetI-like"/>
</dbReference>
<name>A0A1C3E683_9GAMM</name>
<evidence type="ECO:0000256" key="1">
    <source>
        <dbReference type="ARBA" id="ARBA00002949"/>
    </source>
</evidence>